<dbReference type="PANTHER" id="PTHR43280:SF32">
    <property type="entry name" value="TRANSCRIPTIONAL REGULATORY PROTEIN"/>
    <property type="match status" value="1"/>
</dbReference>
<sequence>MSLSSLSRPLIPSFTLYGEPAEPVHELLHIEEIQSRSRGHDWDIQPHLHHGLYQVVWIREGSARVALDTDRQEVSGPVAVIVPPGIVHGFRFAPETQGRVLTLGGHFLVEGELDTAGQALRELFAGPRVLCFEQDDPAAGRLDALLCELAAEFITPGMAGTPPLRWLSLAVVWHLAKAGVRLQARGEGGPLAHHQALFTRFVLQVEARYLEHWPVARYAAQLGVSIPRLNRLIRVESGNSALALIHERLTREACRLLLYTTEPVTGVALSLGFEDPAYFCRFIKRRTGLSPSRYREAHAAG</sequence>
<dbReference type="GO" id="GO:0003700">
    <property type="term" value="F:DNA-binding transcription factor activity"/>
    <property type="evidence" value="ECO:0007669"/>
    <property type="project" value="InterPro"/>
</dbReference>
<feature type="domain" description="HTH araC/xylS-type" evidence="5">
    <location>
        <begin position="199"/>
        <end position="297"/>
    </location>
</feature>
<dbReference type="InterPro" id="IPR009057">
    <property type="entry name" value="Homeodomain-like_sf"/>
</dbReference>
<dbReference type="EMBL" id="SDKK01000008">
    <property type="protein sequence ID" value="TYC58854.1"/>
    <property type="molecule type" value="Genomic_DNA"/>
</dbReference>
<dbReference type="InterPro" id="IPR018060">
    <property type="entry name" value="HTH_AraC"/>
</dbReference>
<comment type="caution">
    <text evidence="6">The sequence shown here is derived from an EMBL/GenBank/DDBJ whole genome shotgun (WGS) entry which is preliminary data.</text>
</comment>
<organism evidence="6 7">
    <name type="scientific">Zoogloea oleivorans</name>
    <dbReference type="NCBI Taxonomy" id="1552750"/>
    <lineage>
        <taxon>Bacteria</taxon>
        <taxon>Pseudomonadati</taxon>
        <taxon>Pseudomonadota</taxon>
        <taxon>Betaproteobacteria</taxon>
        <taxon>Rhodocyclales</taxon>
        <taxon>Zoogloeaceae</taxon>
        <taxon>Zoogloea</taxon>
    </lineage>
</organism>
<keyword evidence="4" id="KW-0804">Transcription</keyword>
<dbReference type="SUPFAM" id="SSF51182">
    <property type="entry name" value="RmlC-like cupins"/>
    <property type="match status" value="1"/>
</dbReference>
<name>A0A6C2CYX3_9RHOO</name>
<reference evidence="6 7" key="1">
    <citation type="submission" date="2019-01" db="EMBL/GenBank/DDBJ databases">
        <title>Zoogloea oleivorans genome sequencing and assembly.</title>
        <authorList>
            <person name="Tancsics A."/>
            <person name="Farkas M."/>
            <person name="Kriszt B."/>
            <person name="Maroti G."/>
            <person name="Horvath B."/>
        </authorList>
    </citation>
    <scope>NUCLEOTIDE SEQUENCE [LARGE SCALE GENOMIC DNA]</scope>
    <source>
        <strain evidence="6 7">Buc</strain>
    </source>
</reference>
<accession>A0A6C2CYX3</accession>
<keyword evidence="2" id="KW-0238">DNA-binding</keyword>
<keyword evidence="7" id="KW-1185">Reference proteome</keyword>
<dbReference type="SMART" id="SM00342">
    <property type="entry name" value="HTH_ARAC"/>
    <property type="match status" value="1"/>
</dbReference>
<dbReference type="OrthoDB" id="9803764at2"/>
<dbReference type="InterPro" id="IPR020449">
    <property type="entry name" value="Tscrpt_reg_AraC-type_HTH"/>
</dbReference>
<dbReference type="InterPro" id="IPR011051">
    <property type="entry name" value="RmlC_Cupin_sf"/>
</dbReference>
<keyword evidence="3" id="KW-0010">Activator</keyword>
<evidence type="ECO:0000313" key="6">
    <source>
        <dbReference type="EMBL" id="TYC58854.1"/>
    </source>
</evidence>
<dbReference type="CDD" id="cd06999">
    <property type="entry name" value="cupin_HpaA-like_N"/>
    <property type="match status" value="1"/>
</dbReference>
<proteinExistence type="predicted"/>
<dbReference type="Pfam" id="PF12833">
    <property type="entry name" value="HTH_18"/>
    <property type="match status" value="1"/>
</dbReference>
<gene>
    <name evidence="6" type="ORF">ETQ85_10060</name>
</gene>
<dbReference type="PROSITE" id="PS01124">
    <property type="entry name" value="HTH_ARAC_FAMILY_2"/>
    <property type="match status" value="1"/>
</dbReference>
<dbReference type="RefSeq" id="WP_148578914.1">
    <property type="nucleotide sequence ID" value="NZ_JAVEUW010000059.1"/>
</dbReference>
<dbReference type="SUPFAM" id="SSF46689">
    <property type="entry name" value="Homeodomain-like"/>
    <property type="match status" value="1"/>
</dbReference>
<evidence type="ECO:0000313" key="7">
    <source>
        <dbReference type="Proteomes" id="UP000389128"/>
    </source>
</evidence>
<evidence type="ECO:0000256" key="4">
    <source>
        <dbReference type="ARBA" id="ARBA00023163"/>
    </source>
</evidence>
<dbReference type="GO" id="GO:0043565">
    <property type="term" value="F:sequence-specific DNA binding"/>
    <property type="evidence" value="ECO:0007669"/>
    <property type="project" value="InterPro"/>
</dbReference>
<evidence type="ECO:0000256" key="2">
    <source>
        <dbReference type="ARBA" id="ARBA00023125"/>
    </source>
</evidence>
<dbReference type="InterPro" id="IPR047264">
    <property type="entry name" value="Cupin_HpaA-like_N"/>
</dbReference>
<dbReference type="InterPro" id="IPR014710">
    <property type="entry name" value="RmlC-like_jellyroll"/>
</dbReference>
<evidence type="ECO:0000256" key="1">
    <source>
        <dbReference type="ARBA" id="ARBA00023015"/>
    </source>
</evidence>
<evidence type="ECO:0000256" key="3">
    <source>
        <dbReference type="ARBA" id="ARBA00023159"/>
    </source>
</evidence>
<dbReference type="PANTHER" id="PTHR43280">
    <property type="entry name" value="ARAC-FAMILY TRANSCRIPTIONAL REGULATOR"/>
    <property type="match status" value="1"/>
</dbReference>
<dbReference type="Pfam" id="PF02311">
    <property type="entry name" value="AraC_binding"/>
    <property type="match status" value="1"/>
</dbReference>
<dbReference type="Gene3D" id="2.60.120.10">
    <property type="entry name" value="Jelly Rolls"/>
    <property type="match status" value="1"/>
</dbReference>
<keyword evidence="1" id="KW-0805">Transcription regulation</keyword>
<protein>
    <submittedName>
        <fullName evidence="6">Helix-turn-helix domain-containing protein</fullName>
    </submittedName>
</protein>
<evidence type="ECO:0000259" key="5">
    <source>
        <dbReference type="PROSITE" id="PS01124"/>
    </source>
</evidence>
<dbReference type="Gene3D" id="1.10.10.60">
    <property type="entry name" value="Homeodomain-like"/>
    <property type="match status" value="1"/>
</dbReference>
<dbReference type="PRINTS" id="PR00032">
    <property type="entry name" value="HTHARAC"/>
</dbReference>
<dbReference type="InterPro" id="IPR003313">
    <property type="entry name" value="AraC-bd"/>
</dbReference>
<dbReference type="AlphaFoldDB" id="A0A6C2CYX3"/>
<dbReference type="Proteomes" id="UP000389128">
    <property type="component" value="Unassembled WGS sequence"/>
</dbReference>